<evidence type="ECO:0000313" key="1">
    <source>
        <dbReference type="EMBL" id="KAI3793323.1"/>
    </source>
</evidence>
<name>A0ACB9HDD9_9ASTR</name>
<organism evidence="1 2">
    <name type="scientific">Smallanthus sonchifolius</name>
    <dbReference type="NCBI Taxonomy" id="185202"/>
    <lineage>
        <taxon>Eukaryota</taxon>
        <taxon>Viridiplantae</taxon>
        <taxon>Streptophyta</taxon>
        <taxon>Embryophyta</taxon>
        <taxon>Tracheophyta</taxon>
        <taxon>Spermatophyta</taxon>
        <taxon>Magnoliopsida</taxon>
        <taxon>eudicotyledons</taxon>
        <taxon>Gunneridae</taxon>
        <taxon>Pentapetalae</taxon>
        <taxon>asterids</taxon>
        <taxon>campanulids</taxon>
        <taxon>Asterales</taxon>
        <taxon>Asteraceae</taxon>
        <taxon>Asteroideae</taxon>
        <taxon>Heliantheae alliance</taxon>
        <taxon>Millerieae</taxon>
        <taxon>Smallanthus</taxon>
    </lineage>
</organism>
<reference evidence="2" key="1">
    <citation type="journal article" date="2022" name="Mol. Ecol. Resour.">
        <title>The genomes of chicory, endive, great burdock and yacon provide insights into Asteraceae palaeo-polyploidization history and plant inulin production.</title>
        <authorList>
            <person name="Fan W."/>
            <person name="Wang S."/>
            <person name="Wang H."/>
            <person name="Wang A."/>
            <person name="Jiang F."/>
            <person name="Liu H."/>
            <person name="Zhao H."/>
            <person name="Xu D."/>
            <person name="Zhang Y."/>
        </authorList>
    </citation>
    <scope>NUCLEOTIDE SEQUENCE [LARGE SCALE GENOMIC DNA]</scope>
    <source>
        <strain evidence="2">cv. Yunnan</strain>
    </source>
</reference>
<proteinExistence type="predicted"/>
<dbReference type="Proteomes" id="UP001056120">
    <property type="component" value="Linkage Group LG12"/>
</dbReference>
<accession>A0ACB9HDD9</accession>
<dbReference type="EMBL" id="CM042029">
    <property type="protein sequence ID" value="KAI3793323.1"/>
    <property type="molecule type" value="Genomic_DNA"/>
</dbReference>
<gene>
    <name evidence="1" type="ORF">L1987_35940</name>
</gene>
<protein>
    <submittedName>
        <fullName evidence="1">Uncharacterized protein</fullName>
    </submittedName>
</protein>
<sequence length="504" mass="56407">MESVVSYLEGTLLNNNDPFSYFMLVAFEASGLFRFALLLLFWPLIRLLDVCMKGDAGIKVAVFVATTGVPMSEIESVARAVLPKFYLDDLDVEAWRVFNSGERRVVVTKMPRVMVERFVREHLRADDVIGSELVVSRFGLATGLVEVCDFDGSISDRVAAMFEDQQPSLGLRSCHSNSSVLNLCKEQVNAPYVTKHKKHTTCQETQPEPVIFHDGRLVKRPTPVTALLILLWIPFGIMLAVIRLTVSMVSPFWLIPYLAPIYGRRVTVKGIPPPPPSSVADGGVLFVCTHRTLMDPVVLSSVLKRRIPAVTYSLSRLSEILSPIPTVRLTRIRHVDAERIKKELSEGDLVVCPEGTTCREPFLLRFSALFAELTDRIVPVAMNYRVGFFHATTARGWKGLDPIFFFMNPTPVYEVTFLKQLPAEATCSSGKSPQDVANYVQKILAATLGFECTNFTRKDKYRVLAGNDGTMSYTTAMGRCKEMCRIVKKVVVLHLLFLINNKTM</sequence>
<evidence type="ECO:0000313" key="2">
    <source>
        <dbReference type="Proteomes" id="UP001056120"/>
    </source>
</evidence>
<comment type="caution">
    <text evidence="1">The sequence shown here is derived from an EMBL/GenBank/DDBJ whole genome shotgun (WGS) entry which is preliminary data.</text>
</comment>
<reference evidence="1 2" key="2">
    <citation type="journal article" date="2022" name="Mol. Ecol. Resour.">
        <title>The genomes of chicory, endive, great burdock and yacon provide insights into Asteraceae paleo-polyploidization history and plant inulin production.</title>
        <authorList>
            <person name="Fan W."/>
            <person name="Wang S."/>
            <person name="Wang H."/>
            <person name="Wang A."/>
            <person name="Jiang F."/>
            <person name="Liu H."/>
            <person name="Zhao H."/>
            <person name="Xu D."/>
            <person name="Zhang Y."/>
        </authorList>
    </citation>
    <scope>NUCLEOTIDE SEQUENCE [LARGE SCALE GENOMIC DNA]</scope>
    <source>
        <strain evidence="2">cv. Yunnan</strain>
        <tissue evidence="1">Leaves</tissue>
    </source>
</reference>
<keyword evidence="2" id="KW-1185">Reference proteome</keyword>